<dbReference type="PROSITE" id="PS00086">
    <property type="entry name" value="CYTOCHROME_P450"/>
    <property type="match status" value="1"/>
</dbReference>
<dbReference type="AlphaFoldDB" id="A0A2J6R620"/>
<keyword evidence="16" id="KW-1185">Reference proteome</keyword>
<dbReference type="GO" id="GO:0005506">
    <property type="term" value="F:iron ion binding"/>
    <property type="evidence" value="ECO:0007669"/>
    <property type="project" value="InterPro"/>
</dbReference>
<keyword evidence="7 14" id="KW-1133">Transmembrane helix</keyword>
<reference evidence="15 16" key="1">
    <citation type="submission" date="2016-04" db="EMBL/GenBank/DDBJ databases">
        <title>A degradative enzymes factory behind the ericoid mycorrhizal symbiosis.</title>
        <authorList>
            <consortium name="DOE Joint Genome Institute"/>
            <person name="Martino E."/>
            <person name="Morin E."/>
            <person name="Grelet G."/>
            <person name="Kuo A."/>
            <person name="Kohler A."/>
            <person name="Daghino S."/>
            <person name="Barry K."/>
            <person name="Choi C."/>
            <person name="Cichocki N."/>
            <person name="Clum A."/>
            <person name="Copeland A."/>
            <person name="Hainaut M."/>
            <person name="Haridas S."/>
            <person name="Labutti K."/>
            <person name="Lindquist E."/>
            <person name="Lipzen A."/>
            <person name="Khouja H.-R."/>
            <person name="Murat C."/>
            <person name="Ohm R."/>
            <person name="Olson A."/>
            <person name="Spatafora J."/>
            <person name="Veneault-Fourrey C."/>
            <person name="Henrissat B."/>
            <person name="Grigoriev I."/>
            <person name="Martin F."/>
            <person name="Perotto S."/>
        </authorList>
    </citation>
    <scope>NUCLEOTIDE SEQUENCE [LARGE SCALE GENOMIC DNA]</scope>
    <source>
        <strain evidence="15 16">F</strain>
    </source>
</reference>
<comment type="subcellular location">
    <subcellularLocation>
        <location evidence="2">Membrane</location>
        <topology evidence="2">Single-pass membrane protein</topology>
    </subcellularLocation>
</comment>
<dbReference type="CDD" id="cd11062">
    <property type="entry name" value="CYP58-like"/>
    <property type="match status" value="1"/>
</dbReference>
<keyword evidence="9 12" id="KW-0408">Iron</keyword>
<evidence type="ECO:0000256" key="1">
    <source>
        <dbReference type="ARBA" id="ARBA00001971"/>
    </source>
</evidence>
<evidence type="ECO:0000256" key="4">
    <source>
        <dbReference type="ARBA" id="ARBA00022617"/>
    </source>
</evidence>
<evidence type="ECO:0000256" key="10">
    <source>
        <dbReference type="ARBA" id="ARBA00023033"/>
    </source>
</evidence>
<evidence type="ECO:0000256" key="8">
    <source>
        <dbReference type="ARBA" id="ARBA00023002"/>
    </source>
</evidence>
<keyword evidence="6 12" id="KW-0479">Metal-binding</keyword>
<dbReference type="InterPro" id="IPR050121">
    <property type="entry name" value="Cytochrome_P450_monoxygenase"/>
</dbReference>
<comment type="similarity">
    <text evidence="3 13">Belongs to the cytochrome P450 family.</text>
</comment>
<dbReference type="OrthoDB" id="3945418at2759"/>
<evidence type="ECO:0000256" key="7">
    <source>
        <dbReference type="ARBA" id="ARBA00022989"/>
    </source>
</evidence>
<feature type="binding site" description="axial binding residue" evidence="12">
    <location>
        <position position="450"/>
    </location>
    <ligand>
        <name>heme</name>
        <dbReference type="ChEBI" id="CHEBI:30413"/>
    </ligand>
    <ligandPart>
        <name>Fe</name>
        <dbReference type="ChEBI" id="CHEBI:18248"/>
    </ligandPart>
</feature>
<dbReference type="Pfam" id="PF00067">
    <property type="entry name" value="p450"/>
    <property type="match status" value="1"/>
</dbReference>
<dbReference type="Gene3D" id="1.10.630.10">
    <property type="entry name" value="Cytochrome P450"/>
    <property type="match status" value="1"/>
</dbReference>
<dbReference type="STRING" id="1149755.A0A2J6R620"/>
<evidence type="ECO:0000256" key="5">
    <source>
        <dbReference type="ARBA" id="ARBA00022692"/>
    </source>
</evidence>
<evidence type="ECO:0000256" key="2">
    <source>
        <dbReference type="ARBA" id="ARBA00004167"/>
    </source>
</evidence>
<dbReference type="InterPro" id="IPR001128">
    <property type="entry name" value="Cyt_P450"/>
</dbReference>
<name>A0A2J6R620_HYAVF</name>
<proteinExistence type="inferred from homology"/>
<dbReference type="PANTHER" id="PTHR24305">
    <property type="entry name" value="CYTOCHROME P450"/>
    <property type="match status" value="1"/>
</dbReference>
<dbReference type="GO" id="GO:0020037">
    <property type="term" value="F:heme binding"/>
    <property type="evidence" value="ECO:0007669"/>
    <property type="project" value="InterPro"/>
</dbReference>
<keyword evidence="10 13" id="KW-0503">Monooxygenase</keyword>
<dbReference type="Proteomes" id="UP000235786">
    <property type="component" value="Unassembled WGS sequence"/>
</dbReference>
<evidence type="ECO:0000256" key="12">
    <source>
        <dbReference type="PIRSR" id="PIRSR602401-1"/>
    </source>
</evidence>
<evidence type="ECO:0000313" key="15">
    <source>
        <dbReference type="EMBL" id="PMD33967.1"/>
    </source>
</evidence>
<dbReference type="SUPFAM" id="SSF48264">
    <property type="entry name" value="Cytochrome P450"/>
    <property type="match status" value="1"/>
</dbReference>
<keyword evidence="5 14" id="KW-0812">Transmembrane</keyword>
<evidence type="ECO:0000313" key="16">
    <source>
        <dbReference type="Proteomes" id="UP000235786"/>
    </source>
</evidence>
<feature type="transmembrane region" description="Helical" evidence="14">
    <location>
        <begin position="12"/>
        <end position="35"/>
    </location>
</feature>
<dbReference type="GO" id="GO:0016705">
    <property type="term" value="F:oxidoreductase activity, acting on paired donors, with incorporation or reduction of molecular oxygen"/>
    <property type="evidence" value="ECO:0007669"/>
    <property type="project" value="InterPro"/>
</dbReference>
<organism evidence="15 16">
    <name type="scientific">Hyaloscypha variabilis (strain UAMH 11265 / GT02V1 / F)</name>
    <name type="common">Meliniomyces variabilis</name>
    <dbReference type="NCBI Taxonomy" id="1149755"/>
    <lineage>
        <taxon>Eukaryota</taxon>
        <taxon>Fungi</taxon>
        <taxon>Dikarya</taxon>
        <taxon>Ascomycota</taxon>
        <taxon>Pezizomycotina</taxon>
        <taxon>Leotiomycetes</taxon>
        <taxon>Helotiales</taxon>
        <taxon>Hyaloscyphaceae</taxon>
        <taxon>Hyaloscypha</taxon>
        <taxon>Hyaloscypha variabilis</taxon>
    </lineage>
</organism>
<sequence length="510" mass="57931">MDYAFQARPSIVAFAVSIILLIAYLIGLALYRLYLSPLAKFPGPKLAALSQWYEFYYDVGQFIFQIQKMHKKYGPIVRITPFELHVEDSDYWDELYSRHTRYDKYRLAAQRFGSEAMLFTTPEHDLHATRLAVLNPMFSKRSIAKLEPFLKERVELLCNRVRAAKESAEVLNLIDVFTAFTGDVIMEYCFGFCDNQLGSPGFKANFHEAMVNLTSFGTLTLQFPFLNPILQSIPDAVTEKLAPALHMVLVLRRDLKAKVIAIMNGEDQTNTDAQYPTIFHELLKSNLPPQEKSLSRLDDEALGTIGAGATTIAWALVTISFHLISNPPILKKLQTELKAAFPDPRIEPGLPQLEKLPYLSACIQEGIRLSYGLAARHARVSQDKATKYKEWRIPAGTPVSMTIVDVHHDEHIYPNSRSFVPERWLDNPKTKEGESLSRYFVSFGKGSRSCIGINLAFAEIFHVAAAMFRRFEFELYETDFSDLELKHDYFLPIPKLDSKGVRVKVTSVVS</sequence>
<accession>A0A2J6R620</accession>
<dbReference type="InterPro" id="IPR002401">
    <property type="entry name" value="Cyt_P450_E_grp-I"/>
</dbReference>
<dbReference type="PANTHER" id="PTHR24305:SF157">
    <property type="entry name" value="N-ACETYLTRYPTOPHAN 6-HYDROXYLASE IVOC-RELATED"/>
    <property type="match status" value="1"/>
</dbReference>
<dbReference type="InterPro" id="IPR017972">
    <property type="entry name" value="Cyt_P450_CS"/>
</dbReference>
<keyword evidence="8 13" id="KW-0560">Oxidoreductase</keyword>
<evidence type="ECO:0000256" key="13">
    <source>
        <dbReference type="RuleBase" id="RU000461"/>
    </source>
</evidence>
<dbReference type="PRINTS" id="PR00463">
    <property type="entry name" value="EP450I"/>
</dbReference>
<comment type="cofactor">
    <cofactor evidence="1 12">
        <name>heme</name>
        <dbReference type="ChEBI" id="CHEBI:30413"/>
    </cofactor>
</comment>
<dbReference type="FunFam" id="1.10.630.10:FF:000069">
    <property type="entry name" value="Cytochrome P450, putative (Eurofung)"/>
    <property type="match status" value="1"/>
</dbReference>
<dbReference type="GO" id="GO:0016020">
    <property type="term" value="C:membrane"/>
    <property type="evidence" value="ECO:0007669"/>
    <property type="project" value="UniProtKB-SubCell"/>
</dbReference>
<dbReference type="EMBL" id="KZ613955">
    <property type="protein sequence ID" value="PMD33967.1"/>
    <property type="molecule type" value="Genomic_DNA"/>
</dbReference>
<gene>
    <name evidence="15" type="ORF">L207DRAFT_557826</name>
</gene>
<dbReference type="InterPro" id="IPR036396">
    <property type="entry name" value="Cyt_P450_sf"/>
</dbReference>
<evidence type="ECO:0000256" key="3">
    <source>
        <dbReference type="ARBA" id="ARBA00010617"/>
    </source>
</evidence>
<evidence type="ECO:0000256" key="11">
    <source>
        <dbReference type="ARBA" id="ARBA00023136"/>
    </source>
</evidence>
<evidence type="ECO:0000256" key="9">
    <source>
        <dbReference type="ARBA" id="ARBA00023004"/>
    </source>
</evidence>
<keyword evidence="4 12" id="KW-0349">Heme</keyword>
<evidence type="ECO:0000256" key="14">
    <source>
        <dbReference type="SAM" id="Phobius"/>
    </source>
</evidence>
<dbReference type="GO" id="GO:0004497">
    <property type="term" value="F:monooxygenase activity"/>
    <property type="evidence" value="ECO:0007669"/>
    <property type="project" value="UniProtKB-KW"/>
</dbReference>
<evidence type="ECO:0000256" key="6">
    <source>
        <dbReference type="ARBA" id="ARBA00022723"/>
    </source>
</evidence>
<keyword evidence="11 14" id="KW-0472">Membrane</keyword>
<protein>
    <submittedName>
        <fullName evidence="15">Putative benzoate 4-monooxygenase cytochrome P450</fullName>
    </submittedName>
</protein>